<dbReference type="PANTHER" id="PTHR33446:SF2">
    <property type="entry name" value="PROTEIN TONB"/>
    <property type="match status" value="1"/>
</dbReference>
<keyword evidence="6" id="KW-0812">Transmembrane</keyword>
<evidence type="ECO:0000256" key="4">
    <source>
        <dbReference type="ARBA" id="ARBA00022475"/>
    </source>
</evidence>
<evidence type="ECO:0000256" key="9">
    <source>
        <dbReference type="ARBA" id="ARBA00023136"/>
    </source>
</evidence>
<evidence type="ECO:0000256" key="5">
    <source>
        <dbReference type="ARBA" id="ARBA00022519"/>
    </source>
</evidence>
<protein>
    <recommendedName>
        <fullName evidence="11">TonB C-terminal domain-containing protein</fullName>
    </recommendedName>
</protein>
<feature type="domain" description="TonB C-terminal" evidence="11">
    <location>
        <begin position="183"/>
        <end position="274"/>
    </location>
</feature>
<dbReference type="Pfam" id="PF03544">
    <property type="entry name" value="TonB_C"/>
    <property type="match status" value="2"/>
</dbReference>
<evidence type="ECO:0000313" key="12">
    <source>
        <dbReference type="EMBL" id="CAA9294926.1"/>
    </source>
</evidence>
<feature type="chain" id="PRO_5026821783" description="TonB C-terminal domain-containing protein" evidence="10">
    <location>
        <begin position="31"/>
        <end position="274"/>
    </location>
</feature>
<keyword evidence="5" id="KW-0997">Cell inner membrane</keyword>
<dbReference type="GO" id="GO:0098797">
    <property type="term" value="C:plasma membrane protein complex"/>
    <property type="evidence" value="ECO:0007669"/>
    <property type="project" value="TreeGrafter"/>
</dbReference>
<gene>
    <name evidence="12" type="ORF">AVDCRST_MAG56-4952</name>
</gene>
<dbReference type="AlphaFoldDB" id="A0A6J4K4E0"/>
<evidence type="ECO:0000256" key="6">
    <source>
        <dbReference type="ARBA" id="ARBA00022692"/>
    </source>
</evidence>
<dbReference type="Gene3D" id="3.30.1150.10">
    <property type="match status" value="2"/>
</dbReference>
<dbReference type="InterPro" id="IPR051045">
    <property type="entry name" value="TonB-dependent_transducer"/>
</dbReference>
<evidence type="ECO:0000259" key="11">
    <source>
        <dbReference type="PROSITE" id="PS52015"/>
    </source>
</evidence>
<dbReference type="SUPFAM" id="SSF74653">
    <property type="entry name" value="TolA/TonB C-terminal domain"/>
    <property type="match status" value="2"/>
</dbReference>
<evidence type="ECO:0000256" key="10">
    <source>
        <dbReference type="SAM" id="SignalP"/>
    </source>
</evidence>
<dbReference type="PANTHER" id="PTHR33446">
    <property type="entry name" value="PROTEIN TONB-RELATED"/>
    <property type="match status" value="1"/>
</dbReference>
<dbReference type="EMBL" id="CADCTQ010000409">
    <property type="protein sequence ID" value="CAA9294926.1"/>
    <property type="molecule type" value="Genomic_DNA"/>
</dbReference>
<dbReference type="NCBIfam" id="TIGR01352">
    <property type="entry name" value="tonB_Cterm"/>
    <property type="match status" value="2"/>
</dbReference>
<organism evidence="12">
    <name type="scientific">uncultured Cytophagales bacterium</name>
    <dbReference type="NCBI Taxonomy" id="158755"/>
    <lineage>
        <taxon>Bacteria</taxon>
        <taxon>Pseudomonadati</taxon>
        <taxon>Bacteroidota</taxon>
        <taxon>Sphingobacteriia</taxon>
        <taxon>Sphingobacteriales</taxon>
        <taxon>environmental samples</taxon>
    </lineage>
</organism>
<dbReference type="GO" id="GO:0015031">
    <property type="term" value="P:protein transport"/>
    <property type="evidence" value="ECO:0007669"/>
    <property type="project" value="UniProtKB-KW"/>
</dbReference>
<keyword evidence="3" id="KW-0813">Transport</keyword>
<evidence type="ECO:0000256" key="8">
    <source>
        <dbReference type="ARBA" id="ARBA00022989"/>
    </source>
</evidence>
<dbReference type="PROSITE" id="PS52015">
    <property type="entry name" value="TONB_CTD"/>
    <property type="match status" value="2"/>
</dbReference>
<keyword evidence="10" id="KW-0732">Signal</keyword>
<dbReference type="InterPro" id="IPR006260">
    <property type="entry name" value="TonB/TolA_C"/>
</dbReference>
<evidence type="ECO:0000256" key="1">
    <source>
        <dbReference type="ARBA" id="ARBA00004383"/>
    </source>
</evidence>
<evidence type="ECO:0000256" key="3">
    <source>
        <dbReference type="ARBA" id="ARBA00022448"/>
    </source>
</evidence>
<feature type="signal peptide" evidence="10">
    <location>
        <begin position="1"/>
        <end position="30"/>
    </location>
</feature>
<keyword evidence="4" id="KW-1003">Cell membrane</keyword>
<sequence length="274" mass="29483">MTNPFSPFGIMLRRGVAAALCTMLCAGLNACRTSETITPDSSLVFERVAQMPQLTDAFGKQLMQTVRYPQSARTDRAEGKVTLGFTVTGTGRITDVKVVKGVRDDLDQEAVRAFEAVEQAWQPGMHGGKPQDVRTTASLLFFFSPEGKATVALADRENDPDANSGPDADGVYTEVEQMPDFAGGFPALVNYLSENLKYPAEARHNKVTGTVFVGFIVRADGSVEGAKVLRGPDASLGAEAVRVVQTMPKWVPGQEKGQPVPVKYVLPIKFALGD</sequence>
<reference evidence="12" key="1">
    <citation type="submission" date="2020-02" db="EMBL/GenBank/DDBJ databases">
        <authorList>
            <person name="Meier V. D."/>
        </authorList>
    </citation>
    <scope>NUCLEOTIDE SEQUENCE</scope>
    <source>
        <strain evidence="12">AVDCRST_MAG56</strain>
    </source>
</reference>
<proteinExistence type="inferred from homology"/>
<dbReference type="GO" id="GO:0031992">
    <property type="term" value="F:energy transducer activity"/>
    <property type="evidence" value="ECO:0007669"/>
    <property type="project" value="TreeGrafter"/>
</dbReference>
<comment type="subcellular location">
    <subcellularLocation>
        <location evidence="1">Cell inner membrane</location>
        <topology evidence="1">Single-pass membrane protein</topology>
        <orientation evidence="1">Periplasmic side</orientation>
    </subcellularLocation>
</comment>
<name>A0A6J4K4E0_9SPHI</name>
<comment type="similarity">
    <text evidence="2">Belongs to the TonB family.</text>
</comment>
<keyword evidence="8" id="KW-1133">Transmembrane helix</keyword>
<keyword evidence="9" id="KW-0472">Membrane</keyword>
<evidence type="ECO:0000256" key="2">
    <source>
        <dbReference type="ARBA" id="ARBA00006555"/>
    </source>
</evidence>
<accession>A0A6J4K4E0</accession>
<evidence type="ECO:0000256" key="7">
    <source>
        <dbReference type="ARBA" id="ARBA00022927"/>
    </source>
</evidence>
<dbReference type="InterPro" id="IPR037682">
    <property type="entry name" value="TonB_C"/>
</dbReference>
<feature type="domain" description="TonB C-terminal" evidence="11">
    <location>
        <begin position="53"/>
        <end position="152"/>
    </location>
</feature>
<keyword evidence="7" id="KW-0653">Protein transport</keyword>
<dbReference type="GO" id="GO:0055085">
    <property type="term" value="P:transmembrane transport"/>
    <property type="evidence" value="ECO:0007669"/>
    <property type="project" value="InterPro"/>
</dbReference>